<dbReference type="AlphaFoldDB" id="A0A4U5LVA9"/>
<dbReference type="Proteomes" id="UP000298663">
    <property type="component" value="Unassembled WGS sequence"/>
</dbReference>
<reference evidence="2 3" key="1">
    <citation type="journal article" date="2015" name="Genome Biol.">
        <title>Comparative genomics of Steinernema reveals deeply conserved gene regulatory networks.</title>
        <authorList>
            <person name="Dillman A.R."/>
            <person name="Macchietto M."/>
            <person name="Porter C.F."/>
            <person name="Rogers A."/>
            <person name="Williams B."/>
            <person name="Antoshechkin I."/>
            <person name="Lee M.M."/>
            <person name="Goodwin Z."/>
            <person name="Lu X."/>
            <person name="Lewis E.E."/>
            <person name="Goodrich-Blair H."/>
            <person name="Stock S.P."/>
            <person name="Adams B.J."/>
            <person name="Sternberg P.W."/>
            <person name="Mortazavi A."/>
        </authorList>
    </citation>
    <scope>NUCLEOTIDE SEQUENCE [LARGE SCALE GENOMIC DNA]</scope>
    <source>
        <strain evidence="2 3">ALL</strain>
    </source>
</reference>
<proteinExistence type="predicted"/>
<protein>
    <recommendedName>
        <fullName evidence="4">MATH domain-containing protein</fullName>
    </recommendedName>
</protein>
<dbReference type="Gene3D" id="2.60.210.10">
    <property type="entry name" value="Apoptosis, Tumor Necrosis Factor Receptor Associated Protein 2, Chain A"/>
    <property type="match status" value="1"/>
</dbReference>
<feature type="compositionally biased region" description="Acidic residues" evidence="1">
    <location>
        <begin position="1"/>
        <end position="12"/>
    </location>
</feature>
<evidence type="ECO:0000313" key="2">
    <source>
        <dbReference type="EMBL" id="TKR60072.1"/>
    </source>
</evidence>
<dbReference type="EMBL" id="AZBU02000012">
    <property type="protein sequence ID" value="TKR60072.1"/>
    <property type="molecule type" value="Genomic_DNA"/>
</dbReference>
<accession>A0A4U5LVA9</accession>
<evidence type="ECO:0000313" key="3">
    <source>
        <dbReference type="Proteomes" id="UP000298663"/>
    </source>
</evidence>
<organism evidence="2 3">
    <name type="scientific">Steinernema carpocapsae</name>
    <name type="common">Entomopathogenic nematode</name>
    <dbReference type="NCBI Taxonomy" id="34508"/>
    <lineage>
        <taxon>Eukaryota</taxon>
        <taxon>Metazoa</taxon>
        <taxon>Ecdysozoa</taxon>
        <taxon>Nematoda</taxon>
        <taxon>Chromadorea</taxon>
        <taxon>Rhabditida</taxon>
        <taxon>Tylenchina</taxon>
        <taxon>Panagrolaimomorpha</taxon>
        <taxon>Strongyloidoidea</taxon>
        <taxon>Steinernematidae</taxon>
        <taxon>Steinernema</taxon>
    </lineage>
</organism>
<comment type="caution">
    <text evidence="2">The sequence shown here is derived from an EMBL/GenBank/DDBJ whole genome shotgun (WGS) entry which is preliminary data.</text>
</comment>
<evidence type="ECO:0000256" key="1">
    <source>
        <dbReference type="SAM" id="MobiDB-lite"/>
    </source>
</evidence>
<name>A0A4U5LVA9_STECR</name>
<evidence type="ECO:0008006" key="4">
    <source>
        <dbReference type="Google" id="ProtNLM"/>
    </source>
</evidence>
<dbReference type="InterPro" id="IPR008974">
    <property type="entry name" value="TRAF-like"/>
</dbReference>
<keyword evidence="3" id="KW-1185">Reference proteome</keyword>
<feature type="region of interest" description="Disordered" evidence="1">
    <location>
        <begin position="1"/>
        <end position="57"/>
    </location>
</feature>
<reference evidence="2 3" key="2">
    <citation type="journal article" date="2019" name="G3 (Bethesda)">
        <title>Hybrid Assembly of the Genome of the Entomopathogenic Nematode Steinernema carpocapsae Identifies the X-Chromosome.</title>
        <authorList>
            <person name="Serra L."/>
            <person name="Macchietto M."/>
            <person name="Macias-Munoz A."/>
            <person name="McGill C.J."/>
            <person name="Rodriguez I.M."/>
            <person name="Rodriguez B."/>
            <person name="Murad R."/>
            <person name="Mortazavi A."/>
        </authorList>
    </citation>
    <scope>NUCLEOTIDE SEQUENCE [LARGE SCALE GENOMIC DNA]</scope>
    <source>
        <strain evidence="2 3">ALL</strain>
    </source>
</reference>
<gene>
    <name evidence="2" type="ORF">L596_029658</name>
</gene>
<sequence>MAADPDSSDDWQPDSRVNPWLETRRSNSFSRRRYRRPAGADNPNPRPPARERPKTSMAFPCRPEDLRLGHSFQLSRNWNDGNIFAECVAPEVSFCDYKWKLRFTCSDYATEDGVIEPWVNVFVECNPDEGQNVNFMAKIEVWLISWIDEKYDMKRSVRHFGNWKQRAVGGPVITFEDFDNRNLGFTERGHSIFRLMVTYL</sequence>
<dbReference type="SUPFAM" id="SSF49599">
    <property type="entry name" value="TRAF domain-like"/>
    <property type="match status" value="1"/>
</dbReference>